<dbReference type="EMBL" id="RBDX01000007">
    <property type="protein sequence ID" value="RKN09766.1"/>
    <property type="molecule type" value="Genomic_DNA"/>
</dbReference>
<comment type="caution">
    <text evidence="1">The sequence shown here is derived from an EMBL/GenBank/DDBJ whole genome shotgun (WGS) entry which is preliminary data.</text>
</comment>
<protein>
    <recommendedName>
        <fullName evidence="5">Hemerythrin-like domain-containing protein</fullName>
    </recommendedName>
</protein>
<dbReference type="AlphaFoldDB" id="A0A3A9WPS6"/>
<gene>
    <name evidence="2" type="ORF">D7318_12985</name>
    <name evidence="1" type="ORF">D7319_12030</name>
</gene>
<organism evidence="1 4">
    <name type="scientific">Streptomyces radicis</name>
    <dbReference type="NCBI Taxonomy" id="1750517"/>
    <lineage>
        <taxon>Bacteria</taxon>
        <taxon>Bacillati</taxon>
        <taxon>Actinomycetota</taxon>
        <taxon>Actinomycetes</taxon>
        <taxon>Kitasatosporales</taxon>
        <taxon>Streptomycetaceae</taxon>
        <taxon>Streptomyces</taxon>
    </lineage>
</organism>
<accession>A0A3A9WPS6</accession>
<dbReference type="Proteomes" id="UP000268652">
    <property type="component" value="Unassembled WGS sequence"/>
</dbReference>
<sequence>MGAQLRVNCLTFCAGLHHHHTMEDNGMLPGIEAQRPELAPAIEDRLMAELNRHLDHEERKLIPVLDGAA</sequence>
<dbReference type="EMBL" id="RBDY01000007">
    <property type="protein sequence ID" value="RKN23403.1"/>
    <property type="molecule type" value="Genomic_DNA"/>
</dbReference>
<proteinExistence type="predicted"/>
<dbReference type="Proteomes" id="UP000275024">
    <property type="component" value="Unassembled WGS sequence"/>
</dbReference>
<keyword evidence="3" id="KW-1185">Reference proteome</keyword>
<evidence type="ECO:0008006" key="5">
    <source>
        <dbReference type="Google" id="ProtNLM"/>
    </source>
</evidence>
<evidence type="ECO:0000313" key="1">
    <source>
        <dbReference type="EMBL" id="RKN09766.1"/>
    </source>
</evidence>
<evidence type="ECO:0000313" key="3">
    <source>
        <dbReference type="Proteomes" id="UP000268652"/>
    </source>
</evidence>
<evidence type="ECO:0000313" key="2">
    <source>
        <dbReference type="EMBL" id="RKN23403.1"/>
    </source>
</evidence>
<name>A0A3A9WPS6_9ACTN</name>
<reference evidence="3 4" key="1">
    <citation type="submission" date="2018-09" db="EMBL/GenBank/DDBJ databases">
        <title>Streptomyces sp. nov. DS1-2, an endophytic actinomycete isolated from roots of Dendrobium scabrilingue.</title>
        <authorList>
            <person name="Kuncharoen N."/>
            <person name="Kudo T."/>
            <person name="Ohkuma M."/>
            <person name="Yuki M."/>
            <person name="Tanasupawat S."/>
        </authorList>
    </citation>
    <scope>NUCLEOTIDE SEQUENCE [LARGE SCALE GENOMIC DNA]</scope>
    <source>
        <strain evidence="1 4">AZ1-7</strain>
        <strain evidence="2 3">DS1-2</strain>
    </source>
</reference>
<evidence type="ECO:0000313" key="4">
    <source>
        <dbReference type="Proteomes" id="UP000275024"/>
    </source>
</evidence>